<evidence type="ECO:0000313" key="8">
    <source>
        <dbReference type="EMBL" id="AHF10979.1"/>
    </source>
</evidence>
<dbReference type="Pfam" id="PF04138">
    <property type="entry name" value="GtrA_DPMS_TM"/>
    <property type="match status" value="1"/>
</dbReference>
<dbReference type="PANTHER" id="PTHR48090:SF7">
    <property type="entry name" value="RFBJ PROTEIN"/>
    <property type="match status" value="1"/>
</dbReference>
<dbReference type="Pfam" id="PF00535">
    <property type="entry name" value="Glycos_transf_2"/>
    <property type="match status" value="1"/>
</dbReference>
<dbReference type="RefSeq" id="WP_019224633.1">
    <property type="nucleotide sequence ID" value="NZ_CP007033.1"/>
</dbReference>
<evidence type="ECO:0000256" key="2">
    <source>
        <dbReference type="ARBA" id="ARBA00022692"/>
    </source>
</evidence>
<name>A0ABM5P8D0_DEHRP</name>
<accession>A0ABM5P8D0</accession>
<dbReference type="PANTHER" id="PTHR48090">
    <property type="entry name" value="UNDECAPRENYL-PHOSPHATE 4-DEOXY-4-FORMAMIDO-L-ARABINOSE TRANSFERASE-RELATED"/>
    <property type="match status" value="1"/>
</dbReference>
<keyword evidence="8" id="KW-0808">Transferase</keyword>
<keyword evidence="4 5" id="KW-0472">Membrane</keyword>
<dbReference type="InterPro" id="IPR029044">
    <property type="entry name" value="Nucleotide-diphossugar_trans"/>
</dbReference>
<evidence type="ECO:0000256" key="4">
    <source>
        <dbReference type="ARBA" id="ARBA00023136"/>
    </source>
</evidence>
<dbReference type="CDD" id="cd04179">
    <property type="entry name" value="DPM_DPG-synthase_like"/>
    <property type="match status" value="1"/>
</dbReference>
<dbReference type="Proteomes" id="UP000018934">
    <property type="component" value="Chromosome"/>
</dbReference>
<feature type="transmembrane region" description="Helical" evidence="5">
    <location>
        <begin position="313"/>
        <end position="330"/>
    </location>
</feature>
<dbReference type="Gene3D" id="3.90.550.10">
    <property type="entry name" value="Spore Coat Polysaccharide Biosynthesis Protein SpsA, Chain A"/>
    <property type="match status" value="1"/>
</dbReference>
<dbReference type="InterPro" id="IPR007267">
    <property type="entry name" value="GtrA_DPMS_TM"/>
</dbReference>
<gene>
    <name evidence="8" type="ORF">DEHRE_13640</name>
</gene>
<evidence type="ECO:0000256" key="3">
    <source>
        <dbReference type="ARBA" id="ARBA00022989"/>
    </source>
</evidence>
<evidence type="ECO:0000259" key="7">
    <source>
        <dbReference type="Pfam" id="PF04138"/>
    </source>
</evidence>
<feature type="domain" description="Glycosyltransferase 2-like" evidence="6">
    <location>
        <begin position="2"/>
        <end position="128"/>
    </location>
</feature>
<evidence type="ECO:0000256" key="5">
    <source>
        <dbReference type="SAM" id="Phobius"/>
    </source>
</evidence>
<dbReference type="InterPro" id="IPR050256">
    <property type="entry name" value="Glycosyltransferase_2"/>
</dbReference>
<evidence type="ECO:0000256" key="1">
    <source>
        <dbReference type="ARBA" id="ARBA00004141"/>
    </source>
</evidence>
<reference evidence="8 9" key="1">
    <citation type="journal article" date="2013" name="Stand. Genomic Sci.">
        <title>Complete genome sequence of Dehalobacter restrictus PER-K23(T.).</title>
        <authorList>
            <person name="Kruse T."/>
            <person name="Maillard J."/>
            <person name="Goodwin L."/>
            <person name="Woyke T."/>
            <person name="Teshima H."/>
            <person name="Bruce D."/>
            <person name="Detter C."/>
            <person name="Tapia R."/>
            <person name="Han C."/>
            <person name="Huntemann M."/>
            <person name="Wei C.L."/>
            <person name="Han J."/>
            <person name="Chen A."/>
            <person name="Kyrpides N."/>
            <person name="Szeto E."/>
            <person name="Markowitz V."/>
            <person name="Ivanova N."/>
            <person name="Pagani I."/>
            <person name="Pati A."/>
            <person name="Pitluck S."/>
            <person name="Nolan M."/>
            <person name="Holliger C."/>
            <person name="Smidt H."/>
        </authorList>
    </citation>
    <scope>NUCLEOTIDE SEQUENCE [LARGE SCALE GENOMIC DNA]</scope>
    <source>
        <strain evidence="9">DSM 9455</strain>
    </source>
</reference>
<proteinExistence type="predicted"/>
<feature type="transmembrane region" description="Helical" evidence="5">
    <location>
        <begin position="286"/>
        <end position="307"/>
    </location>
</feature>
<keyword evidence="9" id="KW-1185">Reference proteome</keyword>
<dbReference type="InterPro" id="IPR001173">
    <property type="entry name" value="Glyco_trans_2-like"/>
</dbReference>
<comment type="subcellular location">
    <subcellularLocation>
        <location evidence="1">Membrane</location>
        <topology evidence="1">Multi-pass membrane protein</topology>
    </subcellularLocation>
</comment>
<organism evidence="8 9">
    <name type="scientific">Dehalobacter restrictus (strain DSM 9455 / PER-K23)</name>
    <dbReference type="NCBI Taxonomy" id="871738"/>
    <lineage>
        <taxon>Bacteria</taxon>
        <taxon>Bacillati</taxon>
        <taxon>Bacillota</taxon>
        <taxon>Clostridia</taxon>
        <taxon>Eubacteriales</taxon>
        <taxon>Desulfitobacteriaceae</taxon>
        <taxon>Dehalobacter</taxon>
    </lineage>
</organism>
<evidence type="ECO:0000313" key="9">
    <source>
        <dbReference type="Proteomes" id="UP000018934"/>
    </source>
</evidence>
<sequence>MTILIPAYEPDERLLRLIENIKEKCDFQIVIVDDGSGKPYSRIFQAAGKLGCTVLTHPANEGKGAALKTGFRYIKEKGEKEGVICADSDGQHLPEDIIRVAQVAKERREFIVLGSRKFCGKVPPRSRFGNTVTRAVFSVSSGSHLTDTQTGLRGYSADMLDWLGSIQGKRFEYEMNILLEAKAAGYLFYEVWINTVYDEKNRSSHFRTFSDSARVYYPILKFCTSSLMSGALDFALLLLFQFSTSNLLIAVAGARVCSSIFNYSMNHYFVFSRNKSTEHHKSAPKYFSLVVFIMACNYGLMYLFHILIGAPLVFAKIITELTLFLFSYWSQRNFVFSSGKKPDHGK</sequence>
<feature type="transmembrane region" description="Helical" evidence="5">
    <location>
        <begin position="246"/>
        <end position="265"/>
    </location>
</feature>
<keyword evidence="2 5" id="KW-0812">Transmembrane</keyword>
<protein>
    <submittedName>
        <fullName evidence="8">Glycosyl transferase</fullName>
    </submittedName>
</protein>
<dbReference type="SUPFAM" id="SSF53448">
    <property type="entry name" value="Nucleotide-diphospho-sugar transferases"/>
    <property type="match status" value="1"/>
</dbReference>
<keyword evidence="3 5" id="KW-1133">Transmembrane helix</keyword>
<evidence type="ECO:0000259" key="6">
    <source>
        <dbReference type="Pfam" id="PF00535"/>
    </source>
</evidence>
<dbReference type="EMBL" id="CP007033">
    <property type="protein sequence ID" value="AHF10979.1"/>
    <property type="molecule type" value="Genomic_DNA"/>
</dbReference>
<feature type="domain" description="GtrA/DPMS transmembrane" evidence="7">
    <location>
        <begin position="221"/>
        <end position="336"/>
    </location>
</feature>
<dbReference type="GO" id="GO:0016740">
    <property type="term" value="F:transferase activity"/>
    <property type="evidence" value="ECO:0007669"/>
    <property type="project" value="UniProtKB-KW"/>
</dbReference>